<proteinExistence type="predicted"/>
<dbReference type="AlphaFoldDB" id="A0A1Y3B844"/>
<keyword evidence="2" id="KW-1185">Reference proteome</keyword>
<dbReference type="Proteomes" id="UP000194236">
    <property type="component" value="Unassembled WGS sequence"/>
</dbReference>
<name>A0A1Y3B844_EURMA</name>
<dbReference type="PANTHER" id="PTHR46529">
    <property type="entry name" value="TRNA WYBUTOSINE-SYNTHESIZING PROTEIN 4"/>
    <property type="match status" value="1"/>
</dbReference>
<dbReference type="Gene3D" id="3.40.50.150">
    <property type="entry name" value="Vaccinia Virus protein VP39"/>
    <property type="match status" value="1"/>
</dbReference>
<gene>
    <name evidence="1" type="ORF">BLA29_000480</name>
</gene>
<evidence type="ECO:0000313" key="1">
    <source>
        <dbReference type="EMBL" id="OTF75415.1"/>
    </source>
</evidence>
<dbReference type="GO" id="GO:0008175">
    <property type="term" value="F:tRNA methyltransferase activity"/>
    <property type="evidence" value="ECO:0007669"/>
    <property type="project" value="TreeGrafter"/>
</dbReference>
<dbReference type="SUPFAM" id="SSF53335">
    <property type="entry name" value="S-adenosyl-L-methionine-dependent methyltransferases"/>
    <property type="match status" value="1"/>
</dbReference>
<dbReference type="PANTHER" id="PTHR46529:SF1">
    <property type="entry name" value="TRNA WYBUTOSINE-SYNTHESIZING PROTEIN 4"/>
    <property type="match status" value="1"/>
</dbReference>
<dbReference type="GO" id="GO:0031591">
    <property type="term" value="P:wybutosine biosynthetic process"/>
    <property type="evidence" value="ECO:0007669"/>
    <property type="project" value="TreeGrafter"/>
</dbReference>
<evidence type="ECO:0000313" key="2">
    <source>
        <dbReference type="Proteomes" id="UP000194236"/>
    </source>
</evidence>
<dbReference type="EMBL" id="MUJZ01042117">
    <property type="protein sequence ID" value="OTF75415.1"/>
    <property type="molecule type" value="Genomic_DNA"/>
</dbReference>
<dbReference type="InterPro" id="IPR029063">
    <property type="entry name" value="SAM-dependent_MTases_sf"/>
</dbReference>
<protein>
    <submittedName>
        <fullName evidence="1">Uncharacterized protein</fullName>
    </submittedName>
</protein>
<comment type="caution">
    <text evidence="1">The sequence shown here is derived from an EMBL/GenBank/DDBJ whole genome shotgun (WGS) entry which is preliminary data.</text>
</comment>
<dbReference type="GO" id="GO:0030488">
    <property type="term" value="P:tRNA methylation"/>
    <property type="evidence" value="ECO:0007669"/>
    <property type="project" value="TreeGrafter"/>
</dbReference>
<organism evidence="1 2">
    <name type="scientific">Euroglyphus maynei</name>
    <name type="common">Mayne's house dust mite</name>
    <dbReference type="NCBI Taxonomy" id="6958"/>
    <lineage>
        <taxon>Eukaryota</taxon>
        <taxon>Metazoa</taxon>
        <taxon>Ecdysozoa</taxon>
        <taxon>Arthropoda</taxon>
        <taxon>Chelicerata</taxon>
        <taxon>Arachnida</taxon>
        <taxon>Acari</taxon>
        <taxon>Acariformes</taxon>
        <taxon>Sarcoptiformes</taxon>
        <taxon>Astigmata</taxon>
        <taxon>Psoroptidia</taxon>
        <taxon>Analgoidea</taxon>
        <taxon>Pyroglyphidae</taxon>
        <taxon>Pyroglyphinae</taxon>
        <taxon>Euroglyphus</taxon>
    </lineage>
</organism>
<accession>A0A1Y3B844</accession>
<sequence length="206" mass="24701">MLSNNLLDEMIDKASDSSKTTRLNFILFNECSLCYIEQNSADHLMATIIEFIEHRYSSSYSISIQYLGYEMYNSIGSQNNFIQFMLNHFGQLNAPIRTFLDENQIRERFVNLNFNQINVINMRNFYRELLSYEDHDRINHIESFDEWEELENVCQVYCLTICKKFKSSSSNEFNHLISSYDPQAQLLAKSFRTIQQYDKCIWWIWY</sequence>
<dbReference type="OrthoDB" id="203237at2759"/>
<reference evidence="1 2" key="1">
    <citation type="submission" date="2017-03" db="EMBL/GenBank/DDBJ databases">
        <title>Genome Survey of Euroglyphus maynei.</title>
        <authorList>
            <person name="Arlian L.G."/>
            <person name="Morgan M.S."/>
            <person name="Rider S.D."/>
        </authorList>
    </citation>
    <scope>NUCLEOTIDE SEQUENCE [LARGE SCALE GENOMIC DNA]</scope>
    <source>
        <strain evidence="1">Arlian Lab</strain>
        <tissue evidence="1">Whole body</tissue>
    </source>
</reference>